<evidence type="ECO:0000256" key="5">
    <source>
        <dbReference type="ARBA" id="ARBA00022840"/>
    </source>
</evidence>
<keyword evidence="2 12" id="KW-0547">Nucleotide-binding</keyword>
<protein>
    <recommendedName>
        <fullName evidence="9">DNA 3'-5' helicase</fullName>
        <ecNumber evidence="9">5.6.2.4</ecNumber>
    </recommendedName>
    <alternativeName>
        <fullName evidence="10">DNA 3'-5' helicase II</fullName>
    </alternativeName>
</protein>
<evidence type="ECO:0000256" key="11">
    <source>
        <dbReference type="ARBA" id="ARBA00048988"/>
    </source>
</evidence>
<dbReference type="PROSITE" id="PS51217">
    <property type="entry name" value="UVRD_HELICASE_CTER"/>
    <property type="match status" value="1"/>
</dbReference>
<dbReference type="OrthoDB" id="9806690at2"/>
<gene>
    <name evidence="15" type="ORF">SAMN02745674_02448</name>
</gene>
<evidence type="ECO:0000313" key="15">
    <source>
        <dbReference type="EMBL" id="SKA21098.1"/>
    </source>
</evidence>
<keyword evidence="6" id="KW-0238">DNA-binding</keyword>
<evidence type="ECO:0000259" key="14">
    <source>
        <dbReference type="PROSITE" id="PS51217"/>
    </source>
</evidence>
<dbReference type="STRING" id="1122188.SAMN02745674_02448"/>
<name>A0A1T4RZG8_9GAMM</name>
<evidence type="ECO:0000313" key="16">
    <source>
        <dbReference type="Proteomes" id="UP000190061"/>
    </source>
</evidence>
<feature type="binding site" evidence="12">
    <location>
        <begin position="25"/>
        <end position="32"/>
    </location>
    <ligand>
        <name>ATP</name>
        <dbReference type="ChEBI" id="CHEBI:30616"/>
    </ligand>
</feature>
<dbReference type="PROSITE" id="PS51198">
    <property type="entry name" value="UVRD_HELICASE_ATP_BIND"/>
    <property type="match status" value="1"/>
</dbReference>
<evidence type="ECO:0000256" key="1">
    <source>
        <dbReference type="ARBA" id="ARBA00009922"/>
    </source>
</evidence>
<dbReference type="GO" id="GO:0005524">
    <property type="term" value="F:ATP binding"/>
    <property type="evidence" value="ECO:0007669"/>
    <property type="project" value="UniProtKB-UniRule"/>
</dbReference>
<feature type="domain" description="UvrD-like helicase C-terminal" evidence="14">
    <location>
        <begin position="289"/>
        <end position="566"/>
    </location>
</feature>
<evidence type="ECO:0000256" key="7">
    <source>
        <dbReference type="ARBA" id="ARBA00023235"/>
    </source>
</evidence>
<dbReference type="GO" id="GO:0003677">
    <property type="term" value="F:DNA binding"/>
    <property type="evidence" value="ECO:0007669"/>
    <property type="project" value="UniProtKB-KW"/>
</dbReference>
<evidence type="ECO:0000256" key="12">
    <source>
        <dbReference type="PROSITE-ProRule" id="PRU00560"/>
    </source>
</evidence>
<proteinExistence type="inferred from homology"/>
<comment type="catalytic activity">
    <reaction evidence="8">
        <text>Couples ATP hydrolysis with the unwinding of duplex DNA by translocating in the 3'-5' direction.</text>
        <dbReference type="EC" id="5.6.2.4"/>
    </reaction>
</comment>
<keyword evidence="4 12" id="KW-0347">Helicase</keyword>
<dbReference type="GO" id="GO:0043138">
    <property type="term" value="F:3'-5' DNA helicase activity"/>
    <property type="evidence" value="ECO:0007669"/>
    <property type="project" value="UniProtKB-EC"/>
</dbReference>
<dbReference type="GO" id="GO:0000725">
    <property type="term" value="P:recombinational repair"/>
    <property type="evidence" value="ECO:0007669"/>
    <property type="project" value="TreeGrafter"/>
</dbReference>
<dbReference type="PANTHER" id="PTHR11070:SF2">
    <property type="entry name" value="ATP-DEPENDENT DNA HELICASE SRS2"/>
    <property type="match status" value="1"/>
</dbReference>
<keyword evidence="5 12" id="KW-0067">ATP-binding</keyword>
<dbReference type="Proteomes" id="UP000190061">
    <property type="component" value="Unassembled WGS sequence"/>
</dbReference>
<evidence type="ECO:0000256" key="6">
    <source>
        <dbReference type="ARBA" id="ARBA00023125"/>
    </source>
</evidence>
<comment type="catalytic activity">
    <reaction evidence="11">
        <text>ATP + H2O = ADP + phosphate + H(+)</text>
        <dbReference type="Rhea" id="RHEA:13065"/>
        <dbReference type="ChEBI" id="CHEBI:15377"/>
        <dbReference type="ChEBI" id="CHEBI:15378"/>
        <dbReference type="ChEBI" id="CHEBI:30616"/>
        <dbReference type="ChEBI" id="CHEBI:43474"/>
        <dbReference type="ChEBI" id="CHEBI:456216"/>
        <dbReference type="EC" id="5.6.2.4"/>
    </reaction>
</comment>
<dbReference type="Pfam" id="PF00580">
    <property type="entry name" value="UvrD-helicase"/>
    <property type="match status" value="1"/>
</dbReference>
<dbReference type="EMBL" id="FUXP01000012">
    <property type="protein sequence ID" value="SKA21098.1"/>
    <property type="molecule type" value="Genomic_DNA"/>
</dbReference>
<dbReference type="InterPro" id="IPR027417">
    <property type="entry name" value="P-loop_NTPase"/>
</dbReference>
<dbReference type="InterPro" id="IPR013986">
    <property type="entry name" value="DExx_box_DNA_helicase_dom_sf"/>
</dbReference>
<dbReference type="Gene3D" id="1.10.10.160">
    <property type="match status" value="1"/>
</dbReference>
<dbReference type="EC" id="5.6.2.4" evidence="9"/>
<evidence type="ECO:0000256" key="9">
    <source>
        <dbReference type="ARBA" id="ARBA00034808"/>
    </source>
</evidence>
<comment type="similarity">
    <text evidence="1">Belongs to the helicase family. UvrD subfamily.</text>
</comment>
<reference evidence="15 16" key="1">
    <citation type="submission" date="2017-02" db="EMBL/GenBank/DDBJ databases">
        <authorList>
            <person name="Peterson S.W."/>
        </authorList>
    </citation>
    <scope>NUCLEOTIDE SEQUENCE [LARGE SCALE GENOMIC DNA]</scope>
    <source>
        <strain evidence="15 16">DSM 21749</strain>
    </source>
</reference>
<evidence type="ECO:0000259" key="13">
    <source>
        <dbReference type="PROSITE" id="PS51198"/>
    </source>
</evidence>
<dbReference type="Gene3D" id="1.10.486.10">
    <property type="entry name" value="PCRA, domain 4"/>
    <property type="match status" value="1"/>
</dbReference>
<dbReference type="InterPro" id="IPR000212">
    <property type="entry name" value="DNA_helicase_UvrD/REP"/>
</dbReference>
<keyword evidence="3 12" id="KW-0378">Hydrolase</keyword>
<dbReference type="InterPro" id="IPR014017">
    <property type="entry name" value="DNA_helicase_UvrD-like_C"/>
</dbReference>
<dbReference type="AlphaFoldDB" id="A0A1T4RZG8"/>
<dbReference type="CDD" id="cd17932">
    <property type="entry name" value="DEXQc_UvrD"/>
    <property type="match status" value="1"/>
</dbReference>
<feature type="domain" description="UvrD-like helicase ATP-binding" evidence="13">
    <location>
        <begin position="4"/>
        <end position="288"/>
    </location>
</feature>
<keyword evidence="7" id="KW-0413">Isomerase</keyword>
<keyword evidence="16" id="KW-1185">Reference proteome</keyword>
<dbReference type="Pfam" id="PF13361">
    <property type="entry name" value="UvrD_C"/>
    <property type="match status" value="1"/>
</dbReference>
<dbReference type="Gene3D" id="3.40.50.300">
    <property type="entry name" value="P-loop containing nucleotide triphosphate hydrolases"/>
    <property type="match status" value="2"/>
</dbReference>
<evidence type="ECO:0000256" key="3">
    <source>
        <dbReference type="ARBA" id="ARBA00022801"/>
    </source>
</evidence>
<organism evidence="15 16">
    <name type="scientific">Lysobacter spongiicola DSM 21749</name>
    <dbReference type="NCBI Taxonomy" id="1122188"/>
    <lineage>
        <taxon>Bacteria</taxon>
        <taxon>Pseudomonadati</taxon>
        <taxon>Pseudomonadota</taxon>
        <taxon>Gammaproteobacteria</taxon>
        <taxon>Lysobacterales</taxon>
        <taxon>Lysobacteraceae</taxon>
        <taxon>Novilysobacter</taxon>
    </lineage>
</organism>
<evidence type="ECO:0000256" key="8">
    <source>
        <dbReference type="ARBA" id="ARBA00034617"/>
    </source>
</evidence>
<sequence length="762" mass="85005">MTETAYTEEQLRVVEHRHGHAVVAAVAGSGKTETLVGRVRYLLRDHAPERITVVMFNRDARESFRRRFERAVGGSAPEIRTFNSMGNKIVNRFVDLGLLPPAEIVEKDYRRTKLAKLALTAVFREIEGDDATPDKELIDAFIAFVLLVKTDVKSAEAVFEERRYGKSATGFPRAFLLFEHERAKQRIRFFEDQLYDPVRLMLKSPDAQRYVANKVDHLIVDEAQDVNAIQITLLKILAGTRAQVMLVGDEDQSIYEWRGARPDYLTRGFEKDFNGATRYTLPHTFRFGHALSLSASQLIAQNTNRNPKISISAAGTPDTRIRCLPLPLGLSGLGVHIRDAIKAGADPDEVAVLVRTYSMSVALELDLHHHGIPHFVYGRPPLSRIPEITAMVAVLQLACGQWKKLESEELRSLIRSLIQRPALYLDAATANALVDEVIKDPRGISDAIRSAITPRMKAFQVDQIRDRADLIEIIATKTRPDEGVVAVLDRYLIGTDFEISVEKQSATAEEAESILANVAAFKLIAAKHTGTVEAFLDEIDPLIDSANAQAPHEPHVWIGSIHRAKGAQWPHVFVPGLAARSFPREGAEAEEVEAERRLFYVAATRAVDALYLAHPICADFIETERSLACATEHTETSPVSKFLWELDLALARHASRALRSGQFLPVPVSRPEVANAYLDRFPEAEGWSYPKRERPKPPEPAPFHPAVGSLLTVGVRVRHRAFGSGTIDRWIDRRVVRVTFDSGDSRMLVAEMADLELLPAEP</sequence>
<dbReference type="PANTHER" id="PTHR11070">
    <property type="entry name" value="UVRD / RECB / PCRA DNA HELICASE FAMILY MEMBER"/>
    <property type="match status" value="1"/>
</dbReference>
<dbReference type="GO" id="GO:0016887">
    <property type="term" value="F:ATP hydrolysis activity"/>
    <property type="evidence" value="ECO:0007669"/>
    <property type="project" value="RHEA"/>
</dbReference>
<accession>A0A1T4RZG8</accession>
<dbReference type="SUPFAM" id="SSF52540">
    <property type="entry name" value="P-loop containing nucleoside triphosphate hydrolases"/>
    <property type="match status" value="1"/>
</dbReference>
<dbReference type="RefSeq" id="WP_078758996.1">
    <property type="nucleotide sequence ID" value="NZ_FUXP01000012.1"/>
</dbReference>
<evidence type="ECO:0000256" key="2">
    <source>
        <dbReference type="ARBA" id="ARBA00022741"/>
    </source>
</evidence>
<dbReference type="InterPro" id="IPR014016">
    <property type="entry name" value="UvrD-like_ATP-bd"/>
</dbReference>
<evidence type="ECO:0000256" key="10">
    <source>
        <dbReference type="ARBA" id="ARBA00034923"/>
    </source>
</evidence>
<evidence type="ECO:0000256" key="4">
    <source>
        <dbReference type="ARBA" id="ARBA00022806"/>
    </source>
</evidence>